<dbReference type="Gene3D" id="3.20.20.140">
    <property type="entry name" value="Metal-dependent hydrolases"/>
    <property type="match status" value="1"/>
</dbReference>
<dbReference type="EMBL" id="QRUU01000088">
    <property type="protein sequence ID" value="RGR91011.1"/>
    <property type="molecule type" value="Genomic_DNA"/>
</dbReference>
<dbReference type="PANTHER" id="PTHR46124:SF4">
    <property type="entry name" value="HYDROLASE TATD"/>
    <property type="match status" value="1"/>
</dbReference>
<dbReference type="PANTHER" id="PTHR46124">
    <property type="entry name" value="D-AMINOACYL-TRNA DEACYLASE"/>
    <property type="match status" value="1"/>
</dbReference>
<feature type="binding site" evidence="4">
    <location>
        <position position="8"/>
    </location>
    <ligand>
        <name>a divalent metal cation</name>
        <dbReference type="ChEBI" id="CHEBI:60240"/>
        <label>1</label>
    </ligand>
</feature>
<feature type="binding site" evidence="4">
    <location>
        <position position="95"/>
    </location>
    <ligand>
        <name>a divalent metal cation</name>
        <dbReference type="ChEBI" id="CHEBI:60240"/>
        <label>1</label>
    </ligand>
</feature>
<name>A0A412G9J8_9BACT</name>
<evidence type="ECO:0000256" key="1">
    <source>
        <dbReference type="ARBA" id="ARBA00009275"/>
    </source>
</evidence>
<reference evidence="5 6" key="1">
    <citation type="submission" date="2018-08" db="EMBL/GenBank/DDBJ databases">
        <title>A genome reference for cultivated species of the human gut microbiota.</title>
        <authorList>
            <person name="Zou Y."/>
            <person name="Xue W."/>
            <person name="Luo G."/>
        </authorList>
    </citation>
    <scope>NUCLEOTIDE SEQUENCE [LARGE SCALE GENOMIC DNA]</scope>
    <source>
        <strain evidence="5 6">AF24-2</strain>
    </source>
</reference>
<dbReference type="FunFam" id="3.20.20.140:FF:000005">
    <property type="entry name" value="TatD family hydrolase"/>
    <property type="match status" value="1"/>
</dbReference>
<keyword evidence="2 4" id="KW-0479">Metal-binding</keyword>
<dbReference type="GO" id="GO:0005829">
    <property type="term" value="C:cytosol"/>
    <property type="evidence" value="ECO:0007669"/>
    <property type="project" value="TreeGrafter"/>
</dbReference>
<sequence>MVALIDTHTHLFAEEFDEDRELAIIRATEAGVTRLFMPNIDDTSVEAMLALCNSHDGCYPMIGFHPTSVDENWKERLGTVEKWLRSEQVFYGIGEVGMDLYWDKTFKKEQMEVLDIQVKWALEYDLPLIIHCREAYPELLEVLEPYRKTLLTGIFHSFTGTIEDAHKLMEYSGFMFGINGVVTFKKSILPEVLKSVPLKRLVLETDSPYLAPVPYRGKRNESAYLVKVAEKLSEVYDVSLSEIGRVTSENALKVFKNAENSF</sequence>
<dbReference type="SUPFAM" id="SSF51556">
    <property type="entry name" value="Metallo-dependent hydrolases"/>
    <property type="match status" value="1"/>
</dbReference>
<dbReference type="GO" id="GO:0046872">
    <property type="term" value="F:metal ion binding"/>
    <property type="evidence" value="ECO:0007669"/>
    <property type="project" value="UniProtKB-KW"/>
</dbReference>
<organism evidence="5 6">
    <name type="scientific">Phocaeicola coprocola</name>
    <dbReference type="NCBI Taxonomy" id="310298"/>
    <lineage>
        <taxon>Bacteria</taxon>
        <taxon>Pseudomonadati</taxon>
        <taxon>Bacteroidota</taxon>
        <taxon>Bacteroidia</taxon>
        <taxon>Bacteroidales</taxon>
        <taxon>Bacteroidaceae</taxon>
        <taxon>Phocaeicola</taxon>
    </lineage>
</organism>
<evidence type="ECO:0000256" key="2">
    <source>
        <dbReference type="ARBA" id="ARBA00022723"/>
    </source>
</evidence>
<protein>
    <submittedName>
        <fullName evidence="5">TatD family deoxyribonuclease</fullName>
    </submittedName>
</protein>
<comment type="similarity">
    <text evidence="1">Belongs to the metallo-dependent hydrolases superfamily. TatD-type hydrolase family.</text>
</comment>
<dbReference type="CDD" id="cd01310">
    <property type="entry name" value="TatD_DNAse"/>
    <property type="match status" value="1"/>
</dbReference>
<dbReference type="NCBIfam" id="TIGR00010">
    <property type="entry name" value="YchF/TatD family DNA exonuclease"/>
    <property type="match status" value="1"/>
</dbReference>
<feature type="binding site" evidence="4">
    <location>
        <position position="206"/>
    </location>
    <ligand>
        <name>a divalent metal cation</name>
        <dbReference type="ChEBI" id="CHEBI:60240"/>
        <label>1</label>
    </ligand>
</feature>
<dbReference type="PIRSF" id="PIRSF005902">
    <property type="entry name" value="DNase_TatD"/>
    <property type="match status" value="1"/>
</dbReference>
<dbReference type="GO" id="GO:0016788">
    <property type="term" value="F:hydrolase activity, acting on ester bonds"/>
    <property type="evidence" value="ECO:0007669"/>
    <property type="project" value="InterPro"/>
</dbReference>
<keyword evidence="3" id="KW-0378">Hydrolase</keyword>
<dbReference type="Pfam" id="PF01026">
    <property type="entry name" value="TatD_DNase"/>
    <property type="match status" value="1"/>
</dbReference>
<evidence type="ECO:0000313" key="5">
    <source>
        <dbReference type="EMBL" id="RGR91011.1"/>
    </source>
</evidence>
<dbReference type="RefSeq" id="WP_118485245.1">
    <property type="nucleotide sequence ID" value="NZ_CAUELD010000122.1"/>
</dbReference>
<dbReference type="InterPro" id="IPR018228">
    <property type="entry name" value="DNase_TatD-rel_CS"/>
</dbReference>
<dbReference type="InterPro" id="IPR015991">
    <property type="entry name" value="TatD/YcfH-like"/>
</dbReference>
<dbReference type="GO" id="GO:0004536">
    <property type="term" value="F:DNA nuclease activity"/>
    <property type="evidence" value="ECO:0007669"/>
    <property type="project" value="InterPro"/>
</dbReference>
<feature type="binding site" evidence="4">
    <location>
        <position position="131"/>
    </location>
    <ligand>
        <name>a divalent metal cation</name>
        <dbReference type="ChEBI" id="CHEBI:60240"/>
        <label>2</label>
    </ligand>
</feature>
<feature type="binding site" evidence="4">
    <location>
        <position position="10"/>
    </location>
    <ligand>
        <name>a divalent metal cation</name>
        <dbReference type="ChEBI" id="CHEBI:60240"/>
        <label>1</label>
    </ligand>
</feature>
<keyword evidence="6" id="KW-1185">Reference proteome</keyword>
<dbReference type="PROSITE" id="PS01091">
    <property type="entry name" value="TATD_3"/>
    <property type="match status" value="1"/>
</dbReference>
<accession>A0A412G9J8</accession>
<gene>
    <name evidence="5" type="ORF">DWY20_13575</name>
</gene>
<dbReference type="InterPro" id="IPR032466">
    <property type="entry name" value="Metal_Hydrolase"/>
</dbReference>
<evidence type="ECO:0000256" key="4">
    <source>
        <dbReference type="PIRSR" id="PIRSR005902-1"/>
    </source>
</evidence>
<proteinExistence type="inferred from homology"/>
<dbReference type="InterPro" id="IPR001130">
    <property type="entry name" value="TatD-like"/>
</dbReference>
<evidence type="ECO:0000313" key="6">
    <source>
        <dbReference type="Proteomes" id="UP000285864"/>
    </source>
</evidence>
<dbReference type="AlphaFoldDB" id="A0A412G9J8"/>
<comment type="caution">
    <text evidence="5">The sequence shown here is derived from an EMBL/GenBank/DDBJ whole genome shotgun (WGS) entry which is preliminary data.</text>
</comment>
<evidence type="ECO:0000256" key="3">
    <source>
        <dbReference type="ARBA" id="ARBA00022801"/>
    </source>
</evidence>
<feature type="binding site" evidence="4">
    <location>
        <position position="156"/>
    </location>
    <ligand>
        <name>a divalent metal cation</name>
        <dbReference type="ChEBI" id="CHEBI:60240"/>
        <label>2</label>
    </ligand>
</feature>
<dbReference type="Proteomes" id="UP000285864">
    <property type="component" value="Unassembled WGS sequence"/>
</dbReference>